<name>A0A8X6XQK6_9ARAC</name>
<dbReference type="EMBL" id="BMAV01012038">
    <property type="protein sequence ID" value="GFY58357.1"/>
    <property type="molecule type" value="Genomic_DNA"/>
</dbReference>
<evidence type="ECO:0000313" key="1">
    <source>
        <dbReference type="EMBL" id="GFY58357.1"/>
    </source>
</evidence>
<keyword evidence="2" id="KW-1185">Reference proteome</keyword>
<evidence type="ECO:0000313" key="2">
    <source>
        <dbReference type="Proteomes" id="UP000886998"/>
    </source>
</evidence>
<dbReference type="Proteomes" id="UP000886998">
    <property type="component" value="Unassembled WGS sequence"/>
</dbReference>
<gene>
    <name evidence="1" type="primary">Tdpoz3_8</name>
    <name evidence="1" type="ORF">TNIN_19621</name>
</gene>
<reference evidence="1" key="1">
    <citation type="submission" date="2020-08" db="EMBL/GenBank/DDBJ databases">
        <title>Multicomponent nature underlies the extraordinary mechanical properties of spider dragline silk.</title>
        <authorList>
            <person name="Kono N."/>
            <person name="Nakamura H."/>
            <person name="Mori M."/>
            <person name="Yoshida Y."/>
            <person name="Ohtoshi R."/>
            <person name="Malay A.D."/>
            <person name="Moran D.A.P."/>
            <person name="Tomita M."/>
            <person name="Numata K."/>
            <person name="Arakawa K."/>
        </authorList>
    </citation>
    <scope>NUCLEOTIDE SEQUENCE</scope>
</reference>
<accession>A0A8X6XQK6</accession>
<protein>
    <submittedName>
        <fullName evidence="1">TD and POZ domain-containing protein 3</fullName>
    </submittedName>
</protein>
<organism evidence="1 2">
    <name type="scientific">Trichonephila inaurata madagascariensis</name>
    <dbReference type="NCBI Taxonomy" id="2747483"/>
    <lineage>
        <taxon>Eukaryota</taxon>
        <taxon>Metazoa</taxon>
        <taxon>Ecdysozoa</taxon>
        <taxon>Arthropoda</taxon>
        <taxon>Chelicerata</taxon>
        <taxon>Arachnida</taxon>
        <taxon>Araneae</taxon>
        <taxon>Araneomorphae</taxon>
        <taxon>Entelegynae</taxon>
        <taxon>Araneoidea</taxon>
        <taxon>Nephilidae</taxon>
        <taxon>Trichonephila</taxon>
        <taxon>Trichonephila inaurata</taxon>
    </lineage>
</organism>
<comment type="caution">
    <text evidence="1">The sequence shown here is derived from an EMBL/GenBank/DDBJ whole genome shotgun (WGS) entry which is preliminary data.</text>
</comment>
<dbReference type="AlphaFoldDB" id="A0A8X6XQK6"/>
<sequence length="321" mass="37578">MGCSSVPMASESRKGCTIYWKIKNFSLFWYSALSSLKTPVIIVDELERTKWQLCVLARDRSELISKNVSKLTFVKDQRVCLELEKVKNVFVFKKNEFMWKDVMMMRCKMWIGDPRNADAVKIFARTGDSIEQRSFTWNVGEFESLRQGQRSTFLSRTSSEKELVTLDLYTSRASWGLTENVNVECKNFNNNFKFLTFKLYLLQRNGEETRLYDSDDFQEEYITFIHYLLPLKKDELEARCTMDDVLSFRFECTFINEIAFSLIEAIDRSPPPAVAESSCEKDSLDSAGFWKNDLKFLLEFKPISDAKICTRVRTFPVHKKF</sequence>
<proteinExistence type="predicted"/>
<dbReference type="OrthoDB" id="598975at2759"/>